<reference evidence="2" key="1">
    <citation type="submission" date="2023-02" db="EMBL/GenBank/DDBJ databases">
        <title>Gut commensal Christensenella minuta modulates host metabolism via a new class of secondary bile acids.</title>
        <authorList>
            <person name="Liu C."/>
        </authorList>
    </citation>
    <scope>NUCLEOTIDE SEQUENCE</scope>
    <source>
        <strain evidence="2">CA70</strain>
    </source>
</reference>
<dbReference type="AlphaFoldDB" id="A0AAU8AAJ9"/>
<dbReference type="InterPro" id="IPR003141">
    <property type="entry name" value="Pol/His_phosphatase_N"/>
</dbReference>
<proteinExistence type="predicted"/>
<accession>A0AAU8AAJ9</accession>
<evidence type="ECO:0000313" key="2">
    <source>
        <dbReference type="EMBL" id="XCC62842.1"/>
    </source>
</evidence>
<dbReference type="GO" id="GO:0035312">
    <property type="term" value="F:5'-3' DNA exonuclease activity"/>
    <property type="evidence" value="ECO:0007669"/>
    <property type="project" value="TreeGrafter"/>
</dbReference>
<dbReference type="SMART" id="SM00481">
    <property type="entry name" value="POLIIIAc"/>
    <property type="match status" value="1"/>
</dbReference>
<sequence length="230" mass="25577">MLLYYDLHIHSALSPCADDDMTPNNIVNMAKLKGLDLITVSDHNCARNVEAAARVAADAGLLFLPGLEMTTSEEVHVLVFFEEARAAREFGDKLYAELPDIRNQPDFFGNQFILNEKDEVVGTLDKLLISALPYDIDESCALVREYGGYAVPAHINKGANSVLANLGFFPPQLFFKTVETVPGLAIESDISRFEQIHSSDAHNLWQIAERERALEVEIANVRTILQKLCD</sequence>
<dbReference type="Gene3D" id="3.20.20.140">
    <property type="entry name" value="Metal-dependent hydrolases"/>
    <property type="match status" value="1"/>
</dbReference>
<dbReference type="PANTHER" id="PTHR42924:SF3">
    <property type="entry name" value="POLYMERASE_HISTIDINOL PHOSPHATASE N-TERMINAL DOMAIN-CONTAINING PROTEIN"/>
    <property type="match status" value="1"/>
</dbReference>
<dbReference type="SUPFAM" id="SSF89550">
    <property type="entry name" value="PHP domain-like"/>
    <property type="match status" value="1"/>
</dbReference>
<gene>
    <name evidence="2" type="ORF">PUP29_02655</name>
</gene>
<protein>
    <recommendedName>
        <fullName evidence="1">Polymerase/histidinol phosphatase N-terminal domain-containing protein</fullName>
    </recommendedName>
</protein>
<dbReference type="EMBL" id="CP117826">
    <property type="protein sequence ID" value="XCC62842.1"/>
    <property type="molecule type" value="Genomic_DNA"/>
</dbReference>
<dbReference type="GO" id="GO:0004534">
    <property type="term" value="F:5'-3' RNA exonuclease activity"/>
    <property type="evidence" value="ECO:0007669"/>
    <property type="project" value="TreeGrafter"/>
</dbReference>
<organism evidence="2">
    <name type="scientific">Christensenella massiliensis</name>
    <dbReference type="NCBI Taxonomy" id="1805714"/>
    <lineage>
        <taxon>Bacteria</taxon>
        <taxon>Bacillati</taxon>
        <taxon>Bacillota</taxon>
        <taxon>Clostridia</taxon>
        <taxon>Christensenellales</taxon>
        <taxon>Christensenellaceae</taxon>
        <taxon>Christensenella</taxon>
    </lineage>
</organism>
<name>A0AAU8AAJ9_9FIRM</name>
<evidence type="ECO:0000259" key="1">
    <source>
        <dbReference type="SMART" id="SM00481"/>
    </source>
</evidence>
<dbReference type="RefSeq" id="WP_353423780.1">
    <property type="nucleotide sequence ID" value="NZ_CP117826.1"/>
</dbReference>
<dbReference type="CDD" id="cd07432">
    <property type="entry name" value="PHP_HisPPase"/>
    <property type="match status" value="1"/>
</dbReference>
<dbReference type="InterPro" id="IPR052018">
    <property type="entry name" value="PHP_domain"/>
</dbReference>
<feature type="domain" description="Polymerase/histidinol phosphatase N-terminal" evidence="1">
    <location>
        <begin position="5"/>
        <end position="73"/>
    </location>
</feature>
<dbReference type="PANTHER" id="PTHR42924">
    <property type="entry name" value="EXONUCLEASE"/>
    <property type="match status" value="1"/>
</dbReference>
<dbReference type="InterPro" id="IPR016195">
    <property type="entry name" value="Pol/histidinol_Pase-like"/>
</dbReference>